<protein>
    <submittedName>
        <fullName evidence="1">Uncharacterized protein</fullName>
    </submittedName>
</protein>
<evidence type="ECO:0000313" key="1">
    <source>
        <dbReference type="EMBL" id="TXC11554.1"/>
    </source>
</evidence>
<name>A0A5C6TMQ1_FUSOC</name>
<sequence length="68" mass="8108">MECNKRKSNFDVQEPIPGLVATPQMKQNEMYANGHEREETSAYHLSNDRDFEETPHFDIYRDRSWETS</sequence>
<dbReference type="EMBL" id="VMNF01000003">
    <property type="protein sequence ID" value="TXC11554.1"/>
    <property type="molecule type" value="Genomic_DNA"/>
</dbReference>
<reference evidence="1 2" key="1">
    <citation type="submission" date="2019-07" db="EMBL/GenBank/DDBJ databases">
        <title>The First High-Quality Draft Genome Sequence of the Causal Agent of the Current Panama Disease Epidemic.</title>
        <authorList>
            <person name="Warmington R.J."/>
            <person name="Kay W."/>
            <person name="Jeffries A."/>
            <person name="Bebber D."/>
            <person name="Moore K."/>
            <person name="Studholme D.J."/>
        </authorList>
    </citation>
    <scope>NUCLEOTIDE SEQUENCE [LARGE SCALE GENOMIC DNA]</scope>
    <source>
        <strain evidence="1 2">TR4</strain>
    </source>
</reference>
<comment type="caution">
    <text evidence="1">The sequence shown here is derived from an EMBL/GenBank/DDBJ whole genome shotgun (WGS) entry which is preliminary data.</text>
</comment>
<proteinExistence type="predicted"/>
<accession>A0A5C6TMQ1</accession>
<organism evidence="1 2">
    <name type="scientific">Fusarium oxysporum f. sp. cubense</name>
    <dbReference type="NCBI Taxonomy" id="61366"/>
    <lineage>
        <taxon>Eukaryota</taxon>
        <taxon>Fungi</taxon>
        <taxon>Dikarya</taxon>
        <taxon>Ascomycota</taxon>
        <taxon>Pezizomycotina</taxon>
        <taxon>Sordariomycetes</taxon>
        <taxon>Hypocreomycetidae</taxon>
        <taxon>Hypocreales</taxon>
        <taxon>Nectriaceae</taxon>
        <taxon>Fusarium</taxon>
        <taxon>Fusarium oxysporum species complex</taxon>
    </lineage>
</organism>
<gene>
    <name evidence="1" type="ORF">FocTR4_00006836</name>
</gene>
<dbReference type="Proteomes" id="UP000321331">
    <property type="component" value="Unassembled WGS sequence"/>
</dbReference>
<dbReference type="AlphaFoldDB" id="A0A5C6TMQ1"/>
<evidence type="ECO:0000313" key="2">
    <source>
        <dbReference type="Proteomes" id="UP000321331"/>
    </source>
</evidence>